<keyword evidence="9" id="KW-1185">Reference proteome</keyword>
<protein>
    <recommendedName>
        <fullName evidence="10">Protein GMH1</fullName>
    </recommendedName>
</protein>
<feature type="transmembrane region" description="Helical" evidence="7">
    <location>
        <begin position="290"/>
        <end position="315"/>
    </location>
</feature>
<feature type="transmembrane region" description="Helical" evidence="7">
    <location>
        <begin position="266"/>
        <end position="284"/>
    </location>
</feature>
<dbReference type="eggNOG" id="KOG3012">
    <property type="taxonomic scope" value="Eukaryota"/>
</dbReference>
<dbReference type="KEGG" id="lel:PVL30_003105"/>
<dbReference type="STRING" id="379508.A5E1Y4"/>
<accession>A5E1Y4</accession>
<reference evidence="8 9" key="1">
    <citation type="journal article" date="2009" name="Nature">
        <title>Evolution of pathogenicity and sexual reproduction in eight Candida genomes.</title>
        <authorList>
            <person name="Butler G."/>
            <person name="Rasmussen M.D."/>
            <person name="Lin M.F."/>
            <person name="Santos M.A."/>
            <person name="Sakthikumar S."/>
            <person name="Munro C.A."/>
            <person name="Rheinbay E."/>
            <person name="Grabherr M."/>
            <person name="Forche A."/>
            <person name="Reedy J.L."/>
            <person name="Agrafioti I."/>
            <person name="Arnaud M.B."/>
            <person name="Bates S."/>
            <person name="Brown A.J."/>
            <person name="Brunke S."/>
            <person name="Costanzo M.C."/>
            <person name="Fitzpatrick D.A."/>
            <person name="de Groot P.W."/>
            <person name="Harris D."/>
            <person name="Hoyer L.L."/>
            <person name="Hube B."/>
            <person name="Klis F.M."/>
            <person name="Kodira C."/>
            <person name="Lennard N."/>
            <person name="Logue M.E."/>
            <person name="Martin R."/>
            <person name="Neiman A.M."/>
            <person name="Nikolaou E."/>
            <person name="Quail M.A."/>
            <person name="Quinn J."/>
            <person name="Santos M.C."/>
            <person name="Schmitzberger F.F."/>
            <person name="Sherlock G."/>
            <person name="Shah P."/>
            <person name="Silverstein K.A."/>
            <person name="Skrzypek M.S."/>
            <person name="Soll D."/>
            <person name="Staggs R."/>
            <person name="Stansfield I."/>
            <person name="Stumpf M.P."/>
            <person name="Sudbery P.E."/>
            <person name="Srikantha T."/>
            <person name="Zeng Q."/>
            <person name="Berman J."/>
            <person name="Berriman M."/>
            <person name="Heitman J."/>
            <person name="Gow N.A."/>
            <person name="Lorenz M.C."/>
            <person name="Birren B.W."/>
            <person name="Kellis M."/>
            <person name="Cuomo C.A."/>
        </authorList>
    </citation>
    <scope>NUCLEOTIDE SEQUENCE [LARGE SCALE GENOMIC DNA]</scope>
    <source>
        <strain evidence="9">ATCC 11503 / BCRC 21390 / CBS 2605 / JCM 1781 / NBRC 1676 / NRRL YB-4239</strain>
    </source>
</reference>
<dbReference type="EMBL" id="CH981527">
    <property type="protein sequence ID" value="EDK45442.1"/>
    <property type="molecule type" value="Genomic_DNA"/>
</dbReference>
<organism evidence="8 9">
    <name type="scientific">Lodderomyces elongisporus (strain ATCC 11503 / CBS 2605 / JCM 1781 / NBRC 1676 / NRRL YB-4239)</name>
    <name type="common">Yeast</name>
    <name type="synonym">Saccharomyces elongisporus</name>
    <dbReference type="NCBI Taxonomy" id="379508"/>
    <lineage>
        <taxon>Eukaryota</taxon>
        <taxon>Fungi</taxon>
        <taxon>Dikarya</taxon>
        <taxon>Ascomycota</taxon>
        <taxon>Saccharomycotina</taxon>
        <taxon>Pichiomycetes</taxon>
        <taxon>Debaryomycetaceae</taxon>
        <taxon>Candida/Lodderomyces clade</taxon>
        <taxon>Lodderomyces</taxon>
    </lineage>
</organism>
<dbReference type="FunCoup" id="A5E1Y4">
    <property type="interactions" value="638"/>
</dbReference>
<dbReference type="InterPro" id="IPR007881">
    <property type="entry name" value="UNC-50"/>
</dbReference>
<evidence type="ECO:0000313" key="9">
    <source>
        <dbReference type="Proteomes" id="UP000001996"/>
    </source>
</evidence>
<evidence type="ECO:0000256" key="2">
    <source>
        <dbReference type="ARBA" id="ARBA00006293"/>
    </source>
</evidence>
<keyword evidence="5 7" id="KW-0472">Membrane</keyword>
<proteinExistence type="inferred from homology"/>
<dbReference type="OrthoDB" id="10027013at2759"/>
<evidence type="ECO:0008006" key="10">
    <source>
        <dbReference type="Google" id="ProtNLM"/>
    </source>
</evidence>
<feature type="transmembrane region" description="Helical" evidence="7">
    <location>
        <begin position="208"/>
        <end position="229"/>
    </location>
</feature>
<evidence type="ECO:0000256" key="3">
    <source>
        <dbReference type="ARBA" id="ARBA00022692"/>
    </source>
</evidence>
<evidence type="ECO:0000313" key="8">
    <source>
        <dbReference type="EMBL" id="EDK45442.1"/>
    </source>
</evidence>
<name>A5E1Y4_LODEL</name>
<dbReference type="VEuPathDB" id="FungiDB:LELG_03621"/>
<dbReference type="PANTHER" id="PTHR12841:SF6">
    <property type="entry name" value="PROTEIN UNC-50 HOMOLOG"/>
    <property type="match status" value="1"/>
</dbReference>
<dbReference type="Proteomes" id="UP000001996">
    <property type="component" value="Unassembled WGS sequence"/>
</dbReference>
<keyword evidence="3 7" id="KW-0812">Transmembrane</keyword>
<evidence type="ECO:0000256" key="6">
    <source>
        <dbReference type="SAM" id="MobiDB-lite"/>
    </source>
</evidence>
<evidence type="ECO:0000256" key="5">
    <source>
        <dbReference type="ARBA" id="ARBA00023136"/>
    </source>
</evidence>
<gene>
    <name evidence="8" type="ORF">LELG_03621</name>
</gene>
<comment type="subcellular location">
    <subcellularLocation>
        <location evidence="1">Membrane</location>
        <topology evidence="1">Multi-pass membrane protein</topology>
    </subcellularLocation>
</comment>
<feature type="region of interest" description="Disordered" evidence="6">
    <location>
        <begin position="1"/>
        <end position="48"/>
    </location>
</feature>
<dbReference type="GO" id="GO:0000139">
    <property type="term" value="C:Golgi membrane"/>
    <property type="evidence" value="ECO:0007669"/>
    <property type="project" value="TreeGrafter"/>
</dbReference>
<evidence type="ECO:0000256" key="7">
    <source>
        <dbReference type="SAM" id="Phobius"/>
    </source>
</evidence>
<evidence type="ECO:0000256" key="1">
    <source>
        <dbReference type="ARBA" id="ARBA00004141"/>
    </source>
</evidence>
<comment type="similarity">
    <text evidence="2">Belongs to the unc-50 family.</text>
</comment>
<feature type="transmembrane region" description="Helical" evidence="7">
    <location>
        <begin position="176"/>
        <end position="196"/>
    </location>
</feature>
<keyword evidence="4 7" id="KW-1133">Transmembrane helix</keyword>
<dbReference type="GeneID" id="5232769"/>
<dbReference type="Pfam" id="PF05216">
    <property type="entry name" value="UNC-50"/>
    <property type="match status" value="2"/>
</dbReference>
<sequence length="373" mass="42345">MPKRTNLPYTTQDLFPQTAATPSSATSTRASNAANGVNGGGTSTRAGSIISTPSSIYYPRPTLHHHGKSSPLSSSYNTQTFGSASSIFSRNRFKTIRKLVKRLFKPSTLDFETAIWEIFHLIINPRKMYRSHYYYRQQQQLQQQQLLLLLQPQVLYAEDMVGNAGRNSYTRDDPSFLILITGFLCISAVAWGVVYLPNLLDIFKLITYMVFIDFYLFGIIISTVTWVVTNRLFNLEMGKGTPGGFSRYSVNYIEWGFCFDIHCNSFLIIWCLLYVVQFVLLPIIRIKKSVVALILGNSLYFGSIGYYFIVSFYGFNSLPIITSSIIKLNHKNPARVLQLIVVAGILPFLALTWLLTIVLRFNVADKMVDLYFN</sequence>
<feature type="compositionally biased region" description="Low complexity" evidence="6">
    <location>
        <begin position="18"/>
        <end position="36"/>
    </location>
</feature>
<feature type="transmembrane region" description="Helical" evidence="7">
    <location>
        <begin position="336"/>
        <end position="361"/>
    </location>
</feature>
<dbReference type="OMA" id="VFIDFYL"/>
<evidence type="ECO:0000256" key="4">
    <source>
        <dbReference type="ARBA" id="ARBA00022989"/>
    </source>
</evidence>
<dbReference type="AlphaFoldDB" id="A5E1Y4"/>
<dbReference type="PANTHER" id="PTHR12841">
    <property type="entry name" value="PROTEIN UNC-50 HOMOLOG"/>
    <property type="match status" value="1"/>
</dbReference>
<dbReference type="InParanoid" id="A5E1Y4"/>
<dbReference type="HOGENOM" id="CLU_066239_1_2_1"/>